<dbReference type="InterPro" id="IPR032000">
    <property type="entry name" value="Albumin_I_a"/>
</dbReference>
<dbReference type="GO" id="GO:0006952">
    <property type="term" value="P:defense response"/>
    <property type="evidence" value="ECO:0007669"/>
    <property type="project" value="UniProtKB-KW"/>
</dbReference>
<evidence type="ECO:0000259" key="5">
    <source>
        <dbReference type="Pfam" id="PF16720"/>
    </source>
</evidence>
<dbReference type="AlphaFoldDB" id="A0A0S1RUB2"/>
<feature type="signal peptide" evidence="4">
    <location>
        <begin position="1"/>
        <end position="28"/>
    </location>
</feature>
<evidence type="ECO:0000256" key="3">
    <source>
        <dbReference type="ARBA" id="ARBA00023157"/>
    </source>
</evidence>
<name>A0A0S1RUB2_CLITE</name>
<keyword evidence="2" id="KW-0960">Knottin</keyword>
<dbReference type="InterPro" id="IPR036146">
    <property type="entry name" value="Cyclotide_sf"/>
</dbReference>
<dbReference type="PROSITE" id="PS51052">
    <property type="entry name" value="CYCLOTIDE"/>
    <property type="match status" value="1"/>
</dbReference>
<feature type="domain" description="Albumin I chain a" evidence="5">
    <location>
        <begin position="71"/>
        <end position="117"/>
    </location>
</feature>
<dbReference type="SUPFAM" id="SSF57038">
    <property type="entry name" value="Cyclotides"/>
    <property type="match status" value="1"/>
</dbReference>
<keyword evidence="3" id="KW-1015">Disulfide bond</keyword>
<proteinExistence type="evidence at transcript level"/>
<evidence type="ECO:0000256" key="1">
    <source>
        <dbReference type="ARBA" id="ARBA00022821"/>
    </source>
</evidence>
<dbReference type="Pfam" id="PF03784">
    <property type="entry name" value="Cyclotide"/>
    <property type="match status" value="1"/>
</dbReference>
<dbReference type="EMBL" id="KR911981">
    <property type="protein sequence ID" value="ALL96758.1"/>
    <property type="molecule type" value="mRNA"/>
</dbReference>
<dbReference type="Pfam" id="PF16720">
    <property type="entry name" value="Albumin_I_a"/>
    <property type="match status" value="1"/>
</dbReference>
<evidence type="ECO:0000256" key="2">
    <source>
        <dbReference type="ARBA" id="ARBA00022854"/>
    </source>
</evidence>
<dbReference type="InterPro" id="IPR005535">
    <property type="entry name" value="Cyclotide"/>
</dbReference>
<sequence>MASFRFAPLALVLMFATCVMFAVDNTEAGSVIKCGESCLLGKCYTPGCTCSRPICKKNHIVAAEAKTVDDHHLLCKSHEDCFRKGTGNYCAFFPNTNIHYGWCFYAESEGYMLKDFLETSIKDNLEIPMAITN</sequence>
<accession>A0A0S1RUB2</accession>
<feature type="chain" id="PRO_5006589558" evidence="4">
    <location>
        <begin position="29"/>
        <end position="133"/>
    </location>
</feature>
<keyword evidence="4" id="KW-0732">Signal</keyword>
<organism evidence="6">
    <name type="scientific">Clitoria ternatea</name>
    <name type="common">Butterfly pea</name>
    <dbReference type="NCBI Taxonomy" id="43366"/>
    <lineage>
        <taxon>Eukaryota</taxon>
        <taxon>Viridiplantae</taxon>
        <taxon>Streptophyta</taxon>
        <taxon>Embryophyta</taxon>
        <taxon>Tracheophyta</taxon>
        <taxon>Spermatophyta</taxon>
        <taxon>Magnoliopsida</taxon>
        <taxon>eudicotyledons</taxon>
        <taxon>Gunneridae</taxon>
        <taxon>Pentapetalae</taxon>
        <taxon>rosids</taxon>
        <taxon>fabids</taxon>
        <taxon>Fabales</taxon>
        <taxon>Fabaceae</taxon>
        <taxon>Papilionoideae</taxon>
        <taxon>50 kb inversion clade</taxon>
        <taxon>NPAAA clade</taxon>
        <taxon>indigoferoid/millettioid clade</taxon>
        <taxon>Phaseoleae</taxon>
        <taxon>Clitoria</taxon>
    </lineage>
</organism>
<evidence type="ECO:0000313" key="6">
    <source>
        <dbReference type="EMBL" id="ALL96758.1"/>
    </source>
</evidence>
<reference evidence="6" key="1">
    <citation type="journal article" date="2015" name="New Phytol.">
        <title>Gene co-evolution and regulation locks cyclic plant defence peptides to their targets.</title>
        <authorList>
            <person name="Gilding E.K."/>
            <person name="Jackson M.A."/>
            <person name="Poth A.G."/>
            <person name="Henriques S.T."/>
            <person name="Mahatmanto T."/>
            <person name="Prentis P.J."/>
            <person name="Craik D.J."/>
        </authorList>
    </citation>
    <scope>NUCLEOTIDE SEQUENCE</scope>
</reference>
<keyword evidence="1" id="KW-0611">Plant defense</keyword>
<evidence type="ECO:0000256" key="4">
    <source>
        <dbReference type="SAM" id="SignalP"/>
    </source>
</evidence>
<protein>
    <submittedName>
        <fullName evidence="6">Albumin 1</fullName>
    </submittedName>
</protein>